<dbReference type="InterPro" id="IPR009104">
    <property type="entry name" value="Anemon_actinoporin-like"/>
</dbReference>
<dbReference type="GeneID" id="103469018"/>
<dbReference type="RefSeq" id="XP_008414693.1">
    <property type="nucleotide sequence ID" value="XM_008416471.1"/>
</dbReference>
<proteinExistence type="predicted"/>
<keyword evidence="3" id="KW-1052">Target cell membrane</keyword>
<evidence type="ECO:0000256" key="3">
    <source>
        <dbReference type="ARBA" id="ARBA00022537"/>
    </source>
</evidence>
<dbReference type="GO" id="GO:0046931">
    <property type="term" value="P:pore complex assembly"/>
    <property type="evidence" value="ECO:0007669"/>
    <property type="project" value="InterPro"/>
</dbReference>
<reference evidence="7" key="1">
    <citation type="submission" date="2013-11" db="EMBL/GenBank/DDBJ databases">
        <title>The genomic landscape of the Guanapo guppy.</title>
        <authorList>
            <person name="Kuenstner A."/>
            <person name="Dreyer C."/>
        </authorList>
    </citation>
    <scope>NUCLEOTIDE SEQUENCE</scope>
    <source>
        <strain evidence="7">Guanapo</strain>
    </source>
</reference>
<reference evidence="6" key="2">
    <citation type="submission" date="2025-05" db="UniProtKB">
        <authorList>
            <consortium name="Ensembl"/>
        </authorList>
    </citation>
    <scope>IDENTIFICATION</scope>
    <source>
        <strain evidence="6">Guanapo</strain>
    </source>
</reference>
<dbReference type="GeneTree" id="ENSGT00940000164286"/>
<dbReference type="Proteomes" id="UP000242638">
    <property type="component" value="Unassembled WGS sequence"/>
</dbReference>
<evidence type="ECO:0000256" key="4">
    <source>
        <dbReference type="ARBA" id="ARBA00023298"/>
    </source>
</evidence>
<dbReference type="AlphaFoldDB" id="A0A3P9P836"/>
<sequence>MSVEDSELFFYQADCKRRVLLRKSEAVLKMPLPTQRQCNVEIQNKSSSLMLCEPLVYAFKGNCESPLPPTLRPSESGSALFTKKVYTASGSSGVFTYDVVHESSKEYKGRLAVMFAVPYDFNIFYNWYAVGIFSKDKLCNDELYTEMYYGVQHCFIRGKAKGPSLTHKEGGVTIRASMSDSFKPVLKLELCDN</sequence>
<dbReference type="Bgee" id="ENSPREG00000012087">
    <property type="expression patterns" value="Expressed in caudal fin"/>
</dbReference>
<protein>
    <submittedName>
        <fullName evidence="6">DELTA-sagatoxin-Srs1a-like</fullName>
    </submittedName>
</protein>
<organism evidence="6 7">
    <name type="scientific">Poecilia reticulata</name>
    <name type="common">Guppy</name>
    <name type="synonym">Acanthophacelus reticulatus</name>
    <dbReference type="NCBI Taxonomy" id="8081"/>
    <lineage>
        <taxon>Eukaryota</taxon>
        <taxon>Metazoa</taxon>
        <taxon>Chordata</taxon>
        <taxon>Craniata</taxon>
        <taxon>Vertebrata</taxon>
        <taxon>Euteleostomi</taxon>
        <taxon>Actinopterygii</taxon>
        <taxon>Neopterygii</taxon>
        <taxon>Teleostei</taxon>
        <taxon>Neoteleostei</taxon>
        <taxon>Acanthomorphata</taxon>
        <taxon>Ovalentaria</taxon>
        <taxon>Atherinomorphae</taxon>
        <taxon>Cyprinodontiformes</taxon>
        <taxon>Poeciliidae</taxon>
        <taxon>Poeciliinae</taxon>
        <taxon>Poecilia</taxon>
    </lineage>
</organism>
<name>A0A3P9P836_POERE</name>
<keyword evidence="5" id="KW-0166">Nematocyst</keyword>
<dbReference type="GO" id="GO:0042151">
    <property type="term" value="C:nematocyst"/>
    <property type="evidence" value="ECO:0007669"/>
    <property type="project" value="UniProtKB-SubCell"/>
</dbReference>
<dbReference type="Ensembl" id="ENSPRET00000018051.1">
    <property type="protein sequence ID" value="ENSPREP00000017860.1"/>
    <property type="gene ID" value="ENSPREG00000012087.1"/>
</dbReference>
<dbReference type="OMA" id="CFSSTHI"/>
<evidence type="ECO:0000313" key="7">
    <source>
        <dbReference type="Proteomes" id="UP000242638"/>
    </source>
</evidence>
<dbReference type="OrthoDB" id="8423783at2759"/>
<dbReference type="InterPro" id="IPR015926">
    <property type="entry name" value="Cytolysin/lectin"/>
</dbReference>
<accession>A0A3P9P836</accession>
<dbReference type="Gene3D" id="2.60.270.20">
    <property type="entry name" value="Cytolysin/lectin"/>
    <property type="match status" value="1"/>
</dbReference>
<dbReference type="GO" id="GO:0044218">
    <property type="term" value="C:other organism cell membrane"/>
    <property type="evidence" value="ECO:0007669"/>
    <property type="project" value="UniProtKB-KW"/>
</dbReference>
<dbReference type="PANTHER" id="PTHR40388">
    <property type="entry name" value="BRYOPORIN"/>
    <property type="match status" value="1"/>
</dbReference>
<dbReference type="GO" id="GO:0006812">
    <property type="term" value="P:monoatomic cation transport"/>
    <property type="evidence" value="ECO:0007669"/>
    <property type="project" value="InterPro"/>
</dbReference>
<evidence type="ECO:0000256" key="5">
    <source>
        <dbReference type="ARBA" id="ARBA00023331"/>
    </source>
</evidence>
<dbReference type="GO" id="GO:0051715">
    <property type="term" value="P:cytolysis in another organism"/>
    <property type="evidence" value="ECO:0007669"/>
    <property type="project" value="InterPro"/>
</dbReference>
<evidence type="ECO:0000256" key="1">
    <source>
        <dbReference type="ARBA" id="ARBA00004175"/>
    </source>
</evidence>
<keyword evidence="7" id="KW-1185">Reference proteome</keyword>
<dbReference type="SUPFAM" id="SSF63724">
    <property type="entry name" value="Cytolysin/lectin"/>
    <property type="match status" value="1"/>
</dbReference>
<keyword evidence="4" id="KW-1053">Target membrane</keyword>
<evidence type="ECO:0000313" key="6">
    <source>
        <dbReference type="Ensembl" id="ENSPREP00000017868.1"/>
    </source>
</evidence>
<evidence type="ECO:0000256" key="2">
    <source>
        <dbReference type="ARBA" id="ARBA00004532"/>
    </source>
</evidence>
<dbReference type="InterPro" id="IPR050677">
    <property type="entry name" value="Actinoporin_PFT"/>
</dbReference>
<dbReference type="GO" id="GO:0015267">
    <property type="term" value="F:channel activity"/>
    <property type="evidence" value="ECO:0007669"/>
    <property type="project" value="InterPro"/>
</dbReference>
<dbReference type="GO" id="GO:0046930">
    <property type="term" value="C:pore complex"/>
    <property type="evidence" value="ECO:0007669"/>
    <property type="project" value="InterPro"/>
</dbReference>
<comment type="subcellular location">
    <subcellularLocation>
        <location evidence="2">Nematocyst</location>
    </subcellularLocation>
    <subcellularLocation>
        <location evidence="1">Target cell membrane</location>
    </subcellularLocation>
</comment>
<keyword evidence="4" id="KW-0472">Membrane</keyword>
<dbReference type="Ensembl" id="ENSPRET00000018058.1">
    <property type="protein sequence ID" value="ENSPREP00000017868.1"/>
    <property type="gene ID" value="ENSPREG00000012087.1"/>
</dbReference>
<dbReference type="KEGG" id="pret:103469018"/>
<dbReference type="PANTHER" id="PTHR40388:SF2">
    <property type="entry name" value="ACTINOPORIN-LIKE PROTEIN"/>
    <property type="match status" value="1"/>
</dbReference>
<dbReference type="Pfam" id="PF06369">
    <property type="entry name" value="Anemone_cytotox"/>
    <property type="match status" value="1"/>
</dbReference>